<evidence type="ECO:0000313" key="5">
    <source>
        <dbReference type="EMBL" id="SDO55271.1"/>
    </source>
</evidence>
<keyword evidence="2" id="KW-0902">Two-component regulatory system</keyword>
<keyword evidence="6" id="KW-1185">Reference proteome</keyword>
<dbReference type="InterPro" id="IPR001789">
    <property type="entry name" value="Sig_transdc_resp-reg_receiver"/>
</dbReference>
<feature type="domain" description="Response regulatory" evidence="4">
    <location>
        <begin position="16"/>
        <end position="130"/>
    </location>
</feature>
<accession>A0A1H0KHN4</accession>
<dbReference type="InterPro" id="IPR011006">
    <property type="entry name" value="CheY-like_superfamily"/>
</dbReference>
<reference evidence="5 6" key="1">
    <citation type="submission" date="2016-10" db="EMBL/GenBank/DDBJ databases">
        <authorList>
            <person name="de Groot N.N."/>
        </authorList>
    </citation>
    <scope>NUCLEOTIDE SEQUENCE [LARGE SCALE GENOMIC DNA]</scope>
    <source>
        <strain evidence="5 6">DSM 12130</strain>
    </source>
</reference>
<dbReference type="Proteomes" id="UP000199073">
    <property type="component" value="Unassembled WGS sequence"/>
</dbReference>
<evidence type="ECO:0000259" key="4">
    <source>
        <dbReference type="PROSITE" id="PS50110"/>
    </source>
</evidence>
<dbReference type="PANTHER" id="PTHR44591">
    <property type="entry name" value="STRESS RESPONSE REGULATOR PROTEIN 1"/>
    <property type="match status" value="1"/>
</dbReference>
<evidence type="ECO:0000256" key="3">
    <source>
        <dbReference type="PROSITE-ProRule" id="PRU00169"/>
    </source>
</evidence>
<proteinExistence type="predicted"/>
<dbReference type="STRING" id="91360.SAMN05660330_00500"/>
<evidence type="ECO:0000313" key="6">
    <source>
        <dbReference type="Proteomes" id="UP000199073"/>
    </source>
</evidence>
<dbReference type="EMBL" id="FNJI01000003">
    <property type="protein sequence ID" value="SDO55271.1"/>
    <property type="molecule type" value="Genomic_DNA"/>
</dbReference>
<organism evidence="5 6">
    <name type="scientific">Desulforhopalus singaporensis</name>
    <dbReference type="NCBI Taxonomy" id="91360"/>
    <lineage>
        <taxon>Bacteria</taxon>
        <taxon>Pseudomonadati</taxon>
        <taxon>Thermodesulfobacteriota</taxon>
        <taxon>Desulfobulbia</taxon>
        <taxon>Desulfobulbales</taxon>
        <taxon>Desulfocapsaceae</taxon>
        <taxon>Desulforhopalus</taxon>
    </lineage>
</organism>
<keyword evidence="1 3" id="KW-0597">Phosphoprotein</keyword>
<feature type="modified residue" description="4-aspartylphosphate" evidence="3">
    <location>
        <position position="65"/>
    </location>
</feature>
<dbReference type="RefSeq" id="WP_092219455.1">
    <property type="nucleotide sequence ID" value="NZ_FNJI01000003.1"/>
</dbReference>
<evidence type="ECO:0000256" key="1">
    <source>
        <dbReference type="ARBA" id="ARBA00022553"/>
    </source>
</evidence>
<dbReference type="SUPFAM" id="SSF52172">
    <property type="entry name" value="CheY-like"/>
    <property type="match status" value="1"/>
</dbReference>
<protein>
    <submittedName>
        <fullName evidence="5">Response regulator receiver domain-containing protein</fullName>
    </submittedName>
</protein>
<dbReference type="SMART" id="SM00448">
    <property type="entry name" value="REC"/>
    <property type="match status" value="1"/>
</dbReference>
<sequence>MENEKIDSLEAASGITVLIVDDETDFLEIMNKHLCRLGLKVETAGGCRAAISSMETSPKEVVIMDVSMPEIDGIRCLQLVKELWPDTEIIILTGHASVKSGVEGMQNGAFDYCLKPIDTRELVEKIELAARKALVNRRS</sequence>
<name>A0A1H0KHN4_9BACT</name>
<evidence type="ECO:0000256" key="2">
    <source>
        <dbReference type="ARBA" id="ARBA00023012"/>
    </source>
</evidence>
<dbReference type="PROSITE" id="PS50110">
    <property type="entry name" value="RESPONSE_REGULATORY"/>
    <property type="match status" value="1"/>
</dbReference>
<dbReference type="PANTHER" id="PTHR44591:SF14">
    <property type="entry name" value="PROTEIN PILG"/>
    <property type="match status" value="1"/>
</dbReference>
<dbReference type="Gene3D" id="3.40.50.2300">
    <property type="match status" value="1"/>
</dbReference>
<dbReference type="InterPro" id="IPR050595">
    <property type="entry name" value="Bact_response_regulator"/>
</dbReference>
<dbReference type="AlphaFoldDB" id="A0A1H0KHN4"/>
<gene>
    <name evidence="5" type="ORF">SAMN05660330_00500</name>
</gene>
<dbReference type="OrthoDB" id="9788090at2"/>
<dbReference type="GO" id="GO:0000160">
    <property type="term" value="P:phosphorelay signal transduction system"/>
    <property type="evidence" value="ECO:0007669"/>
    <property type="project" value="UniProtKB-KW"/>
</dbReference>
<dbReference type="Pfam" id="PF00072">
    <property type="entry name" value="Response_reg"/>
    <property type="match status" value="1"/>
</dbReference>